<dbReference type="NCBIfam" id="TIGR00756">
    <property type="entry name" value="PPR"/>
    <property type="match status" value="1"/>
</dbReference>
<comment type="similarity">
    <text evidence="1">Belongs to the PPR family. P subfamily.</text>
</comment>
<dbReference type="PROSITE" id="PS51375">
    <property type="entry name" value="PPR"/>
    <property type="match status" value="2"/>
</dbReference>
<dbReference type="PANTHER" id="PTHR46128:SF82">
    <property type="entry name" value="PENTACOTRIPEPTIDE-REPEAT REGION OF PRORP DOMAIN-CONTAINING PROTEIN"/>
    <property type="match status" value="1"/>
</dbReference>
<dbReference type="AlphaFoldDB" id="A0A9W8QG37"/>
<evidence type="ECO:0000313" key="3">
    <source>
        <dbReference type="EMBL" id="KAJ4153996.1"/>
    </source>
</evidence>
<dbReference type="GeneID" id="80897619"/>
<gene>
    <name evidence="3" type="ORF">LMH87_010460</name>
</gene>
<dbReference type="EMBL" id="JAJHUN010000008">
    <property type="protein sequence ID" value="KAJ4153996.1"/>
    <property type="molecule type" value="Genomic_DNA"/>
</dbReference>
<keyword evidence="4" id="KW-1185">Reference proteome</keyword>
<dbReference type="Proteomes" id="UP001144673">
    <property type="component" value="Chromosome 5"/>
</dbReference>
<evidence type="ECO:0000256" key="1">
    <source>
        <dbReference type="ARBA" id="ARBA00007626"/>
    </source>
</evidence>
<accession>A0A9W8QG37</accession>
<sequence length="770" mass="86432">MCFAHRPSTTTLLPSSLTSRITRQYLTEAEEVIRNRFENAQATDEAEQATDAIPSQETPGAFRRKFSLKYVPKGLKQDKRLLQRTRMQELEKYTQWGHLRHQCPSSELAAVQKQFNKWKAAIRRLNSSRVTVAHGEDRGKWLYGLSDVTLMRDAWEATSIEARQNAWPEVMLATLRWCPGKASMVLEATMNPLPPGYAIHDVLRSIAQSLQLYTVKNINDRASMADEVLALLAHILEDTPKGHVPIQQSTLGLYAKRLPASQAKDLYDILKKQNFKLHKNTCLQFARRLAGEAAYKNAAYEILRAMVENGATLNDAASASTVTTLLHCKAANAGWSQQVESFPATDALQLFMEHGFKPNTITLTAVLDSLCQQGQTEEAIRLALLFAESGVPLDGKTWTTVFAGAKASLNVENVSKALMVAKVTPVPYESVLSNALHAVFYFADAETRRKREKAPWSIPMFRPMLKVYAKKLELKSLQWWLPDSLPLLLSDEGVDTEMDDKFRDPLDRQWDFMHTILPVADELFAANEDAGEGKLQPTSTADGVMLRAYIRSLSRPQDILSFYKFFRSRLEEQSKYPSLLLRNQGAMVHDTFILVMTEHQELWREALHVFGDMLKDSMRPSSAASKDSASDKAAELRSEVVEPDIFNAAVEKASAGPVHPAPTVFTLTVLLRGLLYQGETALAAQMMQVMRELDIEPNLVTWNTLIRHHALAQSTRMTVTLLQEMEAAGVKPDMYTYNAFNKLRDQDKALKMMQAIVDENRLSIVAGGTA</sequence>
<dbReference type="RefSeq" id="XP_056054654.1">
    <property type="nucleotide sequence ID" value="XM_056197623.1"/>
</dbReference>
<dbReference type="Pfam" id="PF01535">
    <property type="entry name" value="PPR"/>
    <property type="match status" value="1"/>
</dbReference>
<protein>
    <recommendedName>
        <fullName evidence="5">Pentatricopeptide repeat protein</fullName>
    </recommendedName>
</protein>
<organism evidence="3 4">
    <name type="scientific">Akanthomyces muscarius</name>
    <name type="common">Entomopathogenic fungus</name>
    <name type="synonym">Lecanicillium muscarium</name>
    <dbReference type="NCBI Taxonomy" id="2231603"/>
    <lineage>
        <taxon>Eukaryota</taxon>
        <taxon>Fungi</taxon>
        <taxon>Dikarya</taxon>
        <taxon>Ascomycota</taxon>
        <taxon>Pezizomycotina</taxon>
        <taxon>Sordariomycetes</taxon>
        <taxon>Hypocreomycetidae</taxon>
        <taxon>Hypocreales</taxon>
        <taxon>Cordycipitaceae</taxon>
        <taxon>Akanthomyces</taxon>
    </lineage>
</organism>
<dbReference type="InterPro" id="IPR011990">
    <property type="entry name" value="TPR-like_helical_dom_sf"/>
</dbReference>
<dbReference type="Pfam" id="PF13041">
    <property type="entry name" value="PPR_2"/>
    <property type="match status" value="1"/>
</dbReference>
<feature type="repeat" description="PPR" evidence="2">
    <location>
        <begin position="698"/>
        <end position="732"/>
    </location>
</feature>
<evidence type="ECO:0000256" key="2">
    <source>
        <dbReference type="PROSITE-ProRule" id="PRU00708"/>
    </source>
</evidence>
<dbReference type="InterPro" id="IPR002885">
    <property type="entry name" value="PPR_rpt"/>
</dbReference>
<evidence type="ECO:0008006" key="5">
    <source>
        <dbReference type="Google" id="ProtNLM"/>
    </source>
</evidence>
<comment type="caution">
    <text evidence="3">The sequence shown here is derived from an EMBL/GenBank/DDBJ whole genome shotgun (WGS) entry which is preliminary data.</text>
</comment>
<reference evidence="3" key="1">
    <citation type="journal article" date="2023" name="Access Microbiol">
        <title>De-novo genome assembly for Akanthomyces muscarius, a biocontrol agent of insect agricultural pests.</title>
        <authorList>
            <person name="Erdos Z."/>
            <person name="Studholme D.J."/>
            <person name="Raymond B."/>
            <person name="Sharma M."/>
        </authorList>
    </citation>
    <scope>NUCLEOTIDE SEQUENCE</scope>
    <source>
        <strain evidence="3">Ve6</strain>
    </source>
</reference>
<dbReference type="PANTHER" id="PTHR46128">
    <property type="entry name" value="MITOCHONDRIAL GROUP I INTRON SPLICING FACTOR CCM1"/>
    <property type="match status" value="1"/>
</dbReference>
<feature type="repeat" description="PPR" evidence="2">
    <location>
        <begin position="359"/>
        <end position="393"/>
    </location>
</feature>
<proteinExistence type="inferred from homology"/>
<evidence type="ECO:0000313" key="4">
    <source>
        <dbReference type="Proteomes" id="UP001144673"/>
    </source>
</evidence>
<dbReference type="KEGG" id="amus:LMH87_010460"/>
<dbReference type="Gene3D" id="1.25.40.10">
    <property type="entry name" value="Tetratricopeptide repeat domain"/>
    <property type="match status" value="2"/>
</dbReference>
<dbReference type="InterPro" id="IPR050872">
    <property type="entry name" value="PPR_P_subfamily"/>
</dbReference>
<name>A0A9W8QG37_AKAMU</name>